<evidence type="ECO:0000256" key="1">
    <source>
        <dbReference type="PIRNR" id="PIRNR039020"/>
    </source>
</evidence>
<dbReference type="Pfam" id="PF00903">
    <property type="entry name" value="Glyoxalase"/>
    <property type="match status" value="1"/>
</dbReference>
<dbReference type="EMBL" id="JBANEI010000005">
    <property type="protein sequence ID" value="MEI2682052.1"/>
    <property type="molecule type" value="Genomic_DNA"/>
</dbReference>
<dbReference type="SUPFAM" id="SSF54593">
    <property type="entry name" value="Glyoxalase/Bleomycin resistance protein/Dihydroxybiphenyl dioxygenase"/>
    <property type="match status" value="1"/>
</dbReference>
<sequence length="122" mass="13465">MNALQFTILYVTNPASSAKFYQRILNVSPVELSPTFAMLALPSACRLGLWARSGVEPAVAAGSSQAEIVLAAASRSEVDDCFSQWQQWGIEILQVPTEMDFGYTFTACDPDGHRIRVYVFQQ</sequence>
<dbReference type="InterPro" id="IPR029068">
    <property type="entry name" value="Glyas_Bleomycin-R_OHBP_Dase"/>
</dbReference>
<feature type="domain" description="VOC" evidence="2">
    <location>
        <begin position="3"/>
        <end position="120"/>
    </location>
</feature>
<dbReference type="Gene3D" id="3.30.720.110">
    <property type="match status" value="1"/>
</dbReference>
<comment type="function">
    <text evidence="1">Required for resistance to the phenazine antibiotic.</text>
</comment>
<dbReference type="Proteomes" id="UP001306592">
    <property type="component" value="Unassembled WGS sequence"/>
</dbReference>
<dbReference type="PANTHER" id="PTHR36503">
    <property type="entry name" value="BLR2520 PROTEIN"/>
    <property type="match status" value="1"/>
</dbReference>
<gene>
    <name evidence="3" type="ORF">V8N49_10310</name>
</gene>
<keyword evidence="4" id="KW-1185">Reference proteome</keyword>
<protein>
    <recommendedName>
        <fullName evidence="1">Phenazine antibiotic resistance protein</fullName>
    </recommendedName>
</protein>
<organism evidence="3 4">
    <name type="scientific">Erwinia aphidicola</name>
    <dbReference type="NCBI Taxonomy" id="68334"/>
    <lineage>
        <taxon>Bacteria</taxon>
        <taxon>Pseudomonadati</taxon>
        <taxon>Pseudomonadota</taxon>
        <taxon>Gammaproteobacteria</taxon>
        <taxon>Enterobacterales</taxon>
        <taxon>Erwiniaceae</taxon>
        <taxon>Erwinia</taxon>
    </lineage>
</organism>
<dbReference type="InterPro" id="IPR037523">
    <property type="entry name" value="VOC_core"/>
</dbReference>
<evidence type="ECO:0000313" key="3">
    <source>
        <dbReference type="EMBL" id="MEI2682052.1"/>
    </source>
</evidence>
<dbReference type="InterPro" id="IPR004360">
    <property type="entry name" value="Glyas_Fos-R_dOase_dom"/>
</dbReference>
<keyword evidence="1" id="KW-0046">Antibiotic resistance</keyword>
<reference evidence="3 4" key="1">
    <citation type="submission" date="2024-02" db="EMBL/GenBank/DDBJ databases">
        <title>First report Erwinia aphidicola in onion in Chile.</title>
        <authorList>
            <person name="Valenzuela M."/>
            <person name="Pena M."/>
            <person name="Dutta B."/>
        </authorList>
    </citation>
    <scope>NUCLEOTIDE SEQUENCE [LARGE SCALE GENOMIC DNA]</scope>
    <source>
        <strain evidence="3 4">QCJ3A</strain>
    </source>
</reference>
<dbReference type="Gene3D" id="3.30.720.120">
    <property type="match status" value="1"/>
</dbReference>
<dbReference type="PROSITE" id="PS51819">
    <property type="entry name" value="VOC"/>
    <property type="match status" value="1"/>
</dbReference>
<comment type="subunit">
    <text evidence="1">Homodimer.</text>
</comment>
<dbReference type="PIRSF" id="PIRSF039020">
    <property type="entry name" value="EhpR"/>
    <property type="match status" value="1"/>
</dbReference>
<dbReference type="PANTHER" id="PTHR36503:SF1">
    <property type="entry name" value="BLR2520 PROTEIN"/>
    <property type="match status" value="1"/>
</dbReference>
<dbReference type="RefSeq" id="WP_048916035.1">
    <property type="nucleotide sequence ID" value="NZ_CAKKMT010000001.1"/>
</dbReference>
<name>A0ABU8DEV9_ERWAP</name>
<evidence type="ECO:0000313" key="4">
    <source>
        <dbReference type="Proteomes" id="UP001306592"/>
    </source>
</evidence>
<accession>A0ABU8DEV9</accession>
<dbReference type="InterPro" id="IPR026275">
    <property type="entry name" value="Glyoxalase/dOase/EhpR"/>
</dbReference>
<evidence type="ECO:0000259" key="2">
    <source>
        <dbReference type="PROSITE" id="PS51819"/>
    </source>
</evidence>
<proteinExistence type="predicted"/>
<comment type="caution">
    <text evidence="3">The sequence shown here is derived from an EMBL/GenBank/DDBJ whole genome shotgun (WGS) entry which is preliminary data.</text>
</comment>